<reference evidence="2" key="1">
    <citation type="submission" date="2021-01" db="EMBL/GenBank/DDBJ databases">
        <authorList>
            <person name="Corre E."/>
            <person name="Pelletier E."/>
            <person name="Niang G."/>
            <person name="Scheremetjew M."/>
            <person name="Finn R."/>
            <person name="Kale V."/>
            <person name="Holt S."/>
            <person name="Cochrane G."/>
            <person name="Meng A."/>
            <person name="Brown T."/>
            <person name="Cohen L."/>
        </authorList>
    </citation>
    <scope>NUCLEOTIDE SEQUENCE</scope>
    <source>
        <strain evidence="2">379</strain>
    </source>
</reference>
<protein>
    <submittedName>
        <fullName evidence="2">Uncharacterized protein</fullName>
    </submittedName>
</protein>
<sequence>MFALAMSSAGLVPAHSRLQPQPAAAAPTRTFVRMNAAEEAAKRAWLSKQGLGLPGASAGRGEAALSVRGVVAPTADRRSGMRVPPTPPTMEWGDHKSDYIPPAGVASARAAPAPAAGPRGVRPSEGWGDHLNY</sequence>
<organism evidence="2">
    <name type="scientific">Emiliania huxleyi</name>
    <name type="common">Coccolithophore</name>
    <name type="synonym">Pontosphaera huxleyi</name>
    <dbReference type="NCBI Taxonomy" id="2903"/>
    <lineage>
        <taxon>Eukaryota</taxon>
        <taxon>Haptista</taxon>
        <taxon>Haptophyta</taxon>
        <taxon>Prymnesiophyceae</taxon>
        <taxon>Isochrysidales</taxon>
        <taxon>Noelaerhabdaceae</taxon>
        <taxon>Emiliania</taxon>
    </lineage>
</organism>
<name>A0A7S3X5S6_EMIHU</name>
<gene>
    <name evidence="2" type="ORF">EHUX00137_LOCUS46578</name>
</gene>
<evidence type="ECO:0000256" key="1">
    <source>
        <dbReference type="SAM" id="MobiDB-lite"/>
    </source>
</evidence>
<accession>A0A7S3X5S6</accession>
<feature type="compositionally biased region" description="Low complexity" evidence="1">
    <location>
        <begin position="101"/>
        <end position="124"/>
    </location>
</feature>
<feature type="region of interest" description="Disordered" evidence="1">
    <location>
        <begin position="69"/>
        <end position="133"/>
    </location>
</feature>
<evidence type="ECO:0000313" key="2">
    <source>
        <dbReference type="EMBL" id="CAE0598133.1"/>
    </source>
</evidence>
<proteinExistence type="predicted"/>
<dbReference type="EMBL" id="HBIR01059905">
    <property type="protein sequence ID" value="CAE0598133.1"/>
    <property type="molecule type" value="Transcribed_RNA"/>
</dbReference>
<dbReference type="AlphaFoldDB" id="A0A7S3X5S6"/>